<name>A0A9C9JZ61_UNCW3</name>
<dbReference type="PANTHER" id="PTHR36114:SF1">
    <property type="entry name" value="16.7 KDA PROTEIN IN WHIE LOCUS"/>
    <property type="match status" value="1"/>
</dbReference>
<dbReference type="InterPro" id="IPR011051">
    <property type="entry name" value="RmlC_Cupin_sf"/>
</dbReference>
<evidence type="ECO:0000313" key="3">
    <source>
        <dbReference type="Proteomes" id="UP000885826"/>
    </source>
</evidence>
<organism evidence="2 3">
    <name type="scientific">candidate division WOR-3 bacterium</name>
    <dbReference type="NCBI Taxonomy" id="2052148"/>
    <lineage>
        <taxon>Bacteria</taxon>
        <taxon>Bacteria division WOR-3</taxon>
    </lineage>
</organism>
<dbReference type="InterPro" id="IPR014710">
    <property type="entry name" value="RmlC-like_jellyroll"/>
</dbReference>
<dbReference type="InterPro" id="IPR013096">
    <property type="entry name" value="Cupin_2"/>
</dbReference>
<feature type="domain" description="Cupin type-2" evidence="1">
    <location>
        <begin position="41"/>
        <end position="107"/>
    </location>
</feature>
<dbReference type="SUPFAM" id="SSF51182">
    <property type="entry name" value="RmlC-like cupins"/>
    <property type="match status" value="1"/>
</dbReference>
<dbReference type="Gene3D" id="2.60.120.10">
    <property type="entry name" value="Jelly Rolls"/>
    <property type="match status" value="1"/>
</dbReference>
<dbReference type="Proteomes" id="UP000885826">
    <property type="component" value="Unassembled WGS sequence"/>
</dbReference>
<dbReference type="CDD" id="cd02214">
    <property type="entry name" value="cupin_MJ1618"/>
    <property type="match status" value="1"/>
</dbReference>
<reference evidence="2" key="1">
    <citation type="journal article" date="2020" name="mSystems">
        <title>Genome- and Community-Level Interaction Insights into Carbon Utilization and Element Cycling Functions of Hydrothermarchaeota in Hydrothermal Sediment.</title>
        <authorList>
            <person name="Zhou Z."/>
            <person name="Liu Y."/>
            <person name="Xu W."/>
            <person name="Pan J."/>
            <person name="Luo Z.H."/>
            <person name="Li M."/>
        </authorList>
    </citation>
    <scope>NUCLEOTIDE SEQUENCE</scope>
    <source>
        <strain evidence="2">HyVt-388</strain>
    </source>
</reference>
<dbReference type="EMBL" id="DRIG01000017">
    <property type="protein sequence ID" value="HEC77772.1"/>
    <property type="molecule type" value="Genomic_DNA"/>
</dbReference>
<dbReference type="InterPro" id="IPR052044">
    <property type="entry name" value="PKS_Associated_Protein"/>
</dbReference>
<accession>A0A9C9JZ61</accession>
<proteinExistence type="predicted"/>
<evidence type="ECO:0000313" key="2">
    <source>
        <dbReference type="EMBL" id="HEC77772.1"/>
    </source>
</evidence>
<dbReference type="AlphaFoldDB" id="A0A9C9JZ61"/>
<evidence type="ECO:0000259" key="1">
    <source>
        <dbReference type="Pfam" id="PF07883"/>
    </source>
</evidence>
<comment type="caution">
    <text evidence="2">The sequence shown here is derived from an EMBL/GenBank/DDBJ whole genome shotgun (WGS) entry which is preliminary data.</text>
</comment>
<sequence length="125" mass="14227">MHIKHLKDCVEFTAGDGSRLREILNPLNQELKINYSLAWALVEPGEKTVPHRLKHSEVYYILRGVGVMHINNEEKEVGQDDTVYIPPGSVQYIENRGEKKLEFLCIVDPAWKPEIEEVLSGTGSQ</sequence>
<dbReference type="PANTHER" id="PTHR36114">
    <property type="entry name" value="16.7 KDA PROTEIN IN WHIE LOCUS"/>
    <property type="match status" value="1"/>
</dbReference>
<dbReference type="Pfam" id="PF07883">
    <property type="entry name" value="Cupin_2"/>
    <property type="match status" value="1"/>
</dbReference>
<protein>
    <submittedName>
        <fullName evidence="2">Cupin domain-containing protein</fullName>
    </submittedName>
</protein>
<gene>
    <name evidence="2" type="ORF">ENI34_01345</name>
</gene>